<gene>
    <name evidence="2" type="ORF">CLV81_2260</name>
</gene>
<feature type="signal peptide" evidence="1">
    <location>
        <begin position="1"/>
        <end position="18"/>
    </location>
</feature>
<reference evidence="2 3" key="1">
    <citation type="submission" date="2018-03" db="EMBL/GenBank/DDBJ databases">
        <title>Genomic Encyclopedia of Archaeal and Bacterial Type Strains, Phase II (KMG-II): from individual species to whole genera.</title>
        <authorList>
            <person name="Goeker M."/>
        </authorList>
    </citation>
    <scope>NUCLEOTIDE SEQUENCE [LARGE SCALE GENOMIC DNA]</scope>
    <source>
        <strain evidence="2 3">DSM 25027</strain>
    </source>
</reference>
<protein>
    <recommendedName>
        <fullName evidence="4">Outer membrane protein with beta-barrel domain</fullName>
    </recommendedName>
</protein>
<feature type="chain" id="PRO_5015394087" description="Outer membrane protein with beta-barrel domain" evidence="1">
    <location>
        <begin position="19"/>
        <end position="185"/>
    </location>
</feature>
<keyword evidence="3" id="KW-1185">Reference proteome</keyword>
<proteinExistence type="predicted"/>
<evidence type="ECO:0008006" key="4">
    <source>
        <dbReference type="Google" id="ProtNLM"/>
    </source>
</evidence>
<dbReference type="RefSeq" id="WP_106145203.1">
    <property type="nucleotide sequence ID" value="NZ_PVYX01000002.1"/>
</dbReference>
<evidence type="ECO:0000313" key="2">
    <source>
        <dbReference type="EMBL" id="PRX53870.1"/>
    </source>
</evidence>
<dbReference type="AlphaFoldDB" id="A0A2T0M8R2"/>
<evidence type="ECO:0000313" key="3">
    <source>
        <dbReference type="Proteomes" id="UP000237640"/>
    </source>
</evidence>
<dbReference type="Proteomes" id="UP000237640">
    <property type="component" value="Unassembled WGS sequence"/>
</dbReference>
<comment type="caution">
    <text evidence="2">The sequence shown here is derived from an EMBL/GenBank/DDBJ whole genome shotgun (WGS) entry which is preliminary data.</text>
</comment>
<sequence>MRNFILLFGFLSTQLALAQFGKNCEVRQIKINMFHPGLEYEMSLGVNSTLDARVAYQFSLDPFVAEPIENYKLFPAITLQNRYYYNFDRRATSGRQIYGNSANYIAPSASVFFAGDDFTGDDIPRSTFATAGLVTGIQRSYNSGLSFSVDVGAAYYLGEFNGGIYPVFNLSIGWIVSEKRWCVGR</sequence>
<dbReference type="OrthoDB" id="883248at2"/>
<accession>A0A2T0M8R2</accession>
<keyword evidence="1" id="KW-0732">Signal</keyword>
<organism evidence="2 3">
    <name type="scientific">Flagellimonas meridianipacifica</name>
    <dbReference type="NCBI Taxonomy" id="1080225"/>
    <lineage>
        <taxon>Bacteria</taxon>
        <taxon>Pseudomonadati</taxon>
        <taxon>Bacteroidota</taxon>
        <taxon>Flavobacteriia</taxon>
        <taxon>Flavobacteriales</taxon>
        <taxon>Flavobacteriaceae</taxon>
        <taxon>Flagellimonas</taxon>
    </lineage>
</organism>
<name>A0A2T0M8R2_9FLAO</name>
<evidence type="ECO:0000256" key="1">
    <source>
        <dbReference type="SAM" id="SignalP"/>
    </source>
</evidence>
<dbReference type="EMBL" id="PVYX01000002">
    <property type="protein sequence ID" value="PRX53870.1"/>
    <property type="molecule type" value="Genomic_DNA"/>
</dbReference>